<proteinExistence type="predicted"/>
<name>A0A4S8SM66_AURPU</name>
<evidence type="ECO:0000313" key="3">
    <source>
        <dbReference type="Proteomes" id="UP000304951"/>
    </source>
</evidence>
<comment type="caution">
    <text evidence="2">The sequence shown here is derived from an EMBL/GenBank/DDBJ whole genome shotgun (WGS) entry which is preliminary data.</text>
</comment>
<sequence>LLFLADQDDLPYITVHDLSRYSLSTEDDSYDHARRQQRPISIVILLSTYFSTTTITKKMSPSTKNLLEEFLSLFSCSRLGDDEDDDNEATSRPLVIGGPVDFRHHETEGGGSLRAPVSGAPEPFVR</sequence>
<accession>A0A4S8SM66</accession>
<evidence type="ECO:0000256" key="1">
    <source>
        <dbReference type="SAM" id="MobiDB-lite"/>
    </source>
</evidence>
<feature type="non-terminal residue" evidence="2">
    <location>
        <position position="1"/>
    </location>
</feature>
<dbReference type="Proteomes" id="UP000304951">
    <property type="component" value="Unassembled WGS sequence"/>
</dbReference>
<evidence type="ECO:0000313" key="2">
    <source>
        <dbReference type="EMBL" id="THV71930.1"/>
    </source>
</evidence>
<organism evidence="2 3">
    <name type="scientific">Aureobasidium pullulans</name>
    <name type="common">Black yeast</name>
    <name type="synonym">Pullularia pullulans</name>
    <dbReference type="NCBI Taxonomy" id="5580"/>
    <lineage>
        <taxon>Eukaryota</taxon>
        <taxon>Fungi</taxon>
        <taxon>Dikarya</taxon>
        <taxon>Ascomycota</taxon>
        <taxon>Pezizomycotina</taxon>
        <taxon>Dothideomycetes</taxon>
        <taxon>Dothideomycetidae</taxon>
        <taxon>Dothideales</taxon>
        <taxon>Saccotheciaceae</taxon>
        <taxon>Aureobasidium</taxon>
    </lineage>
</organism>
<reference evidence="2 3" key="1">
    <citation type="submission" date="2018-10" db="EMBL/GenBank/DDBJ databases">
        <title>Fifty Aureobasidium pullulans genomes reveal a recombining polyextremotolerant generalist.</title>
        <authorList>
            <person name="Gostincar C."/>
            <person name="Turk M."/>
            <person name="Zajc J."/>
            <person name="Gunde-Cimerman N."/>
        </authorList>
    </citation>
    <scope>NUCLEOTIDE SEQUENCE [LARGE SCALE GENOMIC DNA]</scope>
    <source>
        <strain evidence="2 3">EXF-11900</strain>
    </source>
</reference>
<dbReference type="EMBL" id="QZAF01000133">
    <property type="protein sequence ID" value="THV71930.1"/>
    <property type="molecule type" value="Genomic_DNA"/>
</dbReference>
<gene>
    <name evidence="2" type="ORF">D6D28_04085</name>
</gene>
<feature type="region of interest" description="Disordered" evidence="1">
    <location>
        <begin position="82"/>
        <end position="126"/>
    </location>
</feature>
<dbReference type="AlphaFoldDB" id="A0A4S8SM66"/>
<protein>
    <submittedName>
        <fullName evidence="2">Uncharacterized protein</fullName>
    </submittedName>
</protein>